<evidence type="ECO:0000313" key="2">
    <source>
        <dbReference type="Proteomes" id="UP001595444"/>
    </source>
</evidence>
<keyword evidence="2" id="KW-1185">Reference proteome</keyword>
<organism evidence="1 2">
    <name type="scientific">Kordiimonas pumila</name>
    <dbReference type="NCBI Taxonomy" id="2161677"/>
    <lineage>
        <taxon>Bacteria</taxon>
        <taxon>Pseudomonadati</taxon>
        <taxon>Pseudomonadota</taxon>
        <taxon>Alphaproteobacteria</taxon>
        <taxon>Kordiimonadales</taxon>
        <taxon>Kordiimonadaceae</taxon>
        <taxon>Kordiimonas</taxon>
    </lineage>
</organism>
<dbReference type="Proteomes" id="UP001595444">
    <property type="component" value="Unassembled WGS sequence"/>
</dbReference>
<evidence type="ECO:0000313" key="1">
    <source>
        <dbReference type="EMBL" id="MFC3051660.1"/>
    </source>
</evidence>
<accession>A0ABV7D4M4</accession>
<dbReference type="RefSeq" id="WP_194215133.1">
    <property type="nucleotide sequence ID" value="NZ_CP061205.1"/>
</dbReference>
<gene>
    <name evidence="1" type="ORF">ACFOKA_07080</name>
</gene>
<sequence>MLSVSSTLAAALAAESLRFAWLINLPANIYLTDWGVDISYGGHTYISQGDILTLPSIVREREIKLQGYSLTLSGADQQYAGLLAASNRTGAECTVQLVLLDAGGSVVGGEAIGMYKGTFHTWQEQESGSNSTLTISLTSPWSKPNLTAGRMTSSNNQEDIYAGDKFFQYAHRERENIGWGAEK</sequence>
<comment type="caution">
    <text evidence="1">The sequence shown here is derived from an EMBL/GenBank/DDBJ whole genome shotgun (WGS) entry which is preliminary data.</text>
</comment>
<name>A0ABV7D4M4_9PROT</name>
<reference evidence="2" key="1">
    <citation type="journal article" date="2019" name="Int. J. Syst. Evol. Microbiol.">
        <title>The Global Catalogue of Microorganisms (GCM) 10K type strain sequencing project: providing services to taxonomists for standard genome sequencing and annotation.</title>
        <authorList>
            <consortium name="The Broad Institute Genomics Platform"/>
            <consortium name="The Broad Institute Genome Sequencing Center for Infectious Disease"/>
            <person name="Wu L."/>
            <person name="Ma J."/>
        </authorList>
    </citation>
    <scope>NUCLEOTIDE SEQUENCE [LARGE SCALE GENOMIC DNA]</scope>
    <source>
        <strain evidence="2">KCTC 62164</strain>
    </source>
</reference>
<protein>
    <submittedName>
        <fullName evidence="1">Uncharacterized protein</fullName>
    </submittedName>
</protein>
<dbReference type="EMBL" id="JBHRSL010000004">
    <property type="protein sequence ID" value="MFC3051660.1"/>
    <property type="molecule type" value="Genomic_DNA"/>
</dbReference>
<proteinExistence type="predicted"/>